<evidence type="ECO:0000256" key="3">
    <source>
        <dbReference type="ARBA" id="ARBA00029447"/>
    </source>
</evidence>
<keyword evidence="6" id="KW-0472">Membrane</keyword>
<dbReference type="PANTHER" id="PTHR32089">
    <property type="entry name" value="METHYL-ACCEPTING CHEMOTAXIS PROTEIN MCPB"/>
    <property type="match status" value="1"/>
</dbReference>
<evidence type="ECO:0000256" key="1">
    <source>
        <dbReference type="ARBA" id="ARBA00004370"/>
    </source>
</evidence>
<feature type="domain" description="Methyl-accepting transducer" evidence="7">
    <location>
        <begin position="396"/>
        <end position="632"/>
    </location>
</feature>
<dbReference type="Proteomes" id="UP000305874">
    <property type="component" value="Unassembled WGS sequence"/>
</dbReference>
<name>A0A5S3ZBB1_9GAMM</name>
<feature type="domain" description="HAMP" evidence="8">
    <location>
        <begin position="338"/>
        <end position="391"/>
    </location>
</feature>
<dbReference type="InterPro" id="IPR004089">
    <property type="entry name" value="MCPsignal_dom"/>
</dbReference>
<sequence length="671" mass="73271">MKLKTKLSLSFAAVIALMVISSLIVWLKVSTETLQAEEVKNDDLPGLLAYLSISDTIYQMQNEALEYIGGEQQKRDSFATLYRQFQTQHQELYKYESNKPSDIEKMANIENLVKEYNRGITEGVFNRYDPELFRSVQSQVAQLEQDTGEKLGDLLDELKDQEYAQAMQASDLQTSLQDNLPGVRYYLELIDEAGDLVAGVNAHIRGDTEAKARFKDDLTSFNEYLEALRPLEQQPDEVAALRQVESYRDDIVRTANSIFTRYSPQDYIDARSTINNLEAQVVDKLNTILQTSAREEQADAISALNHLVEGLNLTLIIIVIITLIAFVVAGIIAYLISHSIITRLNNVLETAESVSIGDLSRPAIAHANKDEIDSLAAATNKMSSSLHDLMALITSLATQVRESSLEISSTNEQIANRSQNSADQSTQIATAIEEMSSTVSEVARQSQQASGNSEQAREYAAHGAEAVSQTVAEIRSASSRVQNTSSSVTELGELSNQIGNIISVISAIAEQTNLLALNAAIEAARAGEQGRGFAVVADEVRTLAERTTKATDEVAQTITAIQKQTHQAVESMHSSVEQVNSSVSMAEQAGEQLSNIMQSASDIASMIQSIATATEEQSVVAAEMAKDVSDIERASQASLNDTQGALEIAKQLNSQAGELSESVQRFKLRAS</sequence>
<evidence type="ECO:0000313" key="10">
    <source>
        <dbReference type="Proteomes" id="UP000305874"/>
    </source>
</evidence>
<protein>
    <submittedName>
        <fullName evidence="9">Methyl-accepting chemotaxis protein</fullName>
    </submittedName>
</protein>
<feature type="transmembrane region" description="Helical" evidence="6">
    <location>
        <begin position="7"/>
        <end position="27"/>
    </location>
</feature>
<dbReference type="SUPFAM" id="SSF58104">
    <property type="entry name" value="Methyl-accepting chemotaxis protein (MCP) signaling domain"/>
    <property type="match status" value="1"/>
</dbReference>
<feature type="transmembrane region" description="Helical" evidence="6">
    <location>
        <begin position="313"/>
        <end position="336"/>
    </location>
</feature>
<organism evidence="9 10">
    <name type="scientific">Pseudoalteromonas ruthenica</name>
    <dbReference type="NCBI Taxonomy" id="151081"/>
    <lineage>
        <taxon>Bacteria</taxon>
        <taxon>Pseudomonadati</taxon>
        <taxon>Pseudomonadota</taxon>
        <taxon>Gammaproteobacteria</taxon>
        <taxon>Alteromonadales</taxon>
        <taxon>Pseudoalteromonadaceae</taxon>
        <taxon>Pseudoalteromonas</taxon>
    </lineage>
</organism>
<evidence type="ECO:0000256" key="5">
    <source>
        <dbReference type="SAM" id="MobiDB-lite"/>
    </source>
</evidence>
<feature type="region of interest" description="Disordered" evidence="5">
    <location>
        <begin position="443"/>
        <end position="464"/>
    </location>
</feature>
<dbReference type="SMART" id="SM00304">
    <property type="entry name" value="HAMP"/>
    <property type="match status" value="1"/>
</dbReference>
<dbReference type="PANTHER" id="PTHR32089:SF112">
    <property type="entry name" value="LYSOZYME-LIKE PROTEIN-RELATED"/>
    <property type="match status" value="1"/>
</dbReference>
<proteinExistence type="inferred from homology"/>
<keyword evidence="6" id="KW-0812">Transmembrane</keyword>
<dbReference type="Pfam" id="PF00672">
    <property type="entry name" value="HAMP"/>
    <property type="match status" value="1"/>
</dbReference>
<dbReference type="STRING" id="151081.TW72_03365"/>
<dbReference type="Gene3D" id="1.10.287.950">
    <property type="entry name" value="Methyl-accepting chemotaxis protein"/>
    <property type="match status" value="1"/>
</dbReference>
<dbReference type="SMART" id="SM00283">
    <property type="entry name" value="MA"/>
    <property type="match status" value="1"/>
</dbReference>
<accession>A0A5S3ZBB1</accession>
<dbReference type="CDD" id="cd06225">
    <property type="entry name" value="HAMP"/>
    <property type="match status" value="1"/>
</dbReference>
<dbReference type="PROSITE" id="PS50885">
    <property type="entry name" value="HAMP"/>
    <property type="match status" value="1"/>
</dbReference>
<dbReference type="GO" id="GO:0006935">
    <property type="term" value="P:chemotaxis"/>
    <property type="evidence" value="ECO:0007669"/>
    <property type="project" value="UniProtKB-ARBA"/>
</dbReference>
<dbReference type="AlphaFoldDB" id="A0A5S3ZBB1"/>
<dbReference type="Pfam" id="PF00015">
    <property type="entry name" value="MCPsignal"/>
    <property type="match status" value="1"/>
</dbReference>
<dbReference type="GO" id="GO:0016020">
    <property type="term" value="C:membrane"/>
    <property type="evidence" value="ECO:0007669"/>
    <property type="project" value="UniProtKB-SubCell"/>
</dbReference>
<reference evidence="9 10" key="1">
    <citation type="submission" date="2017-12" db="EMBL/GenBank/DDBJ databases">
        <authorList>
            <person name="Paulsen S."/>
            <person name="Gram L.K."/>
        </authorList>
    </citation>
    <scope>NUCLEOTIDE SEQUENCE [LARGE SCALE GENOMIC DNA]</scope>
    <source>
        <strain evidence="9 10">S2897</strain>
    </source>
</reference>
<reference evidence="10" key="2">
    <citation type="submission" date="2019-06" db="EMBL/GenBank/DDBJ databases">
        <title>Co-occurence of chitin degradation, pigmentation and bioactivity in marine Pseudoalteromonas.</title>
        <authorList>
            <person name="Sonnenschein E.C."/>
            <person name="Bech P.K."/>
        </authorList>
    </citation>
    <scope>NUCLEOTIDE SEQUENCE [LARGE SCALE GENOMIC DNA]</scope>
    <source>
        <strain evidence="10">S2897</strain>
    </source>
</reference>
<dbReference type="PROSITE" id="PS50111">
    <property type="entry name" value="CHEMOTAXIS_TRANSDUC_2"/>
    <property type="match status" value="1"/>
</dbReference>
<dbReference type="RefSeq" id="WP_138547117.1">
    <property type="nucleotide sequence ID" value="NZ_PNCG01000001.1"/>
</dbReference>
<evidence type="ECO:0000259" key="8">
    <source>
        <dbReference type="PROSITE" id="PS50885"/>
    </source>
</evidence>
<dbReference type="GO" id="GO:0007165">
    <property type="term" value="P:signal transduction"/>
    <property type="evidence" value="ECO:0007669"/>
    <property type="project" value="UniProtKB-KW"/>
</dbReference>
<keyword evidence="6" id="KW-1133">Transmembrane helix</keyword>
<evidence type="ECO:0000256" key="2">
    <source>
        <dbReference type="ARBA" id="ARBA00023224"/>
    </source>
</evidence>
<dbReference type="EMBL" id="PNCG01000001">
    <property type="protein sequence ID" value="TMP89007.1"/>
    <property type="molecule type" value="Genomic_DNA"/>
</dbReference>
<comment type="caution">
    <text evidence="9">The sequence shown here is derived from an EMBL/GenBank/DDBJ whole genome shotgun (WGS) entry which is preliminary data.</text>
</comment>
<gene>
    <name evidence="9" type="ORF">CWC05_01235</name>
</gene>
<dbReference type="FunFam" id="1.10.287.950:FF:000001">
    <property type="entry name" value="Methyl-accepting chemotaxis sensory transducer"/>
    <property type="match status" value="1"/>
</dbReference>
<comment type="similarity">
    <text evidence="3">Belongs to the methyl-accepting chemotaxis (MCP) protein family.</text>
</comment>
<evidence type="ECO:0000256" key="6">
    <source>
        <dbReference type="SAM" id="Phobius"/>
    </source>
</evidence>
<keyword evidence="2 4" id="KW-0807">Transducer</keyword>
<feature type="compositionally biased region" description="Polar residues" evidence="5">
    <location>
        <begin position="443"/>
        <end position="454"/>
    </location>
</feature>
<evidence type="ECO:0000259" key="7">
    <source>
        <dbReference type="PROSITE" id="PS50111"/>
    </source>
</evidence>
<evidence type="ECO:0000256" key="4">
    <source>
        <dbReference type="PROSITE-ProRule" id="PRU00284"/>
    </source>
</evidence>
<dbReference type="CDD" id="cd11386">
    <property type="entry name" value="MCP_signal"/>
    <property type="match status" value="1"/>
</dbReference>
<comment type="subcellular location">
    <subcellularLocation>
        <location evidence="1">Membrane</location>
    </subcellularLocation>
</comment>
<dbReference type="InterPro" id="IPR003660">
    <property type="entry name" value="HAMP_dom"/>
</dbReference>
<evidence type="ECO:0000313" key="9">
    <source>
        <dbReference type="EMBL" id="TMP89007.1"/>
    </source>
</evidence>